<evidence type="ECO:0000256" key="3">
    <source>
        <dbReference type="ARBA" id="ARBA00011738"/>
    </source>
</evidence>
<evidence type="ECO:0000313" key="11">
    <source>
        <dbReference type="Proteomes" id="UP000751190"/>
    </source>
</evidence>
<comment type="caution">
    <text evidence="10">The sequence shown here is derived from an EMBL/GenBank/DDBJ whole genome shotgun (WGS) entry which is preliminary data.</text>
</comment>
<organism evidence="10 11">
    <name type="scientific">Diacronema lutheri</name>
    <name type="common">Unicellular marine alga</name>
    <name type="synonym">Monochrysis lutheri</name>
    <dbReference type="NCBI Taxonomy" id="2081491"/>
    <lineage>
        <taxon>Eukaryota</taxon>
        <taxon>Haptista</taxon>
        <taxon>Haptophyta</taxon>
        <taxon>Pavlovophyceae</taxon>
        <taxon>Pavlovales</taxon>
        <taxon>Pavlovaceae</taxon>
        <taxon>Diacronema</taxon>
    </lineage>
</organism>
<dbReference type="EMBL" id="JAGTXO010000002">
    <property type="protein sequence ID" value="KAG8469412.1"/>
    <property type="molecule type" value="Genomic_DNA"/>
</dbReference>
<dbReference type="GO" id="GO:0006520">
    <property type="term" value="P:amino acid metabolic process"/>
    <property type="evidence" value="ECO:0007669"/>
    <property type="project" value="InterPro"/>
</dbReference>
<dbReference type="NCBIfam" id="NF006719">
    <property type="entry name" value="PRK09257.1"/>
    <property type="match status" value="1"/>
</dbReference>
<gene>
    <name evidence="10" type="ORF">KFE25_005867</name>
</gene>
<comment type="similarity">
    <text evidence="2">Belongs to the class-I pyridoxal-phosphate-dependent aminotransferase family.</text>
</comment>
<dbReference type="EC" id="2.6.1.1" evidence="8"/>
<dbReference type="PRINTS" id="PR00799">
    <property type="entry name" value="TRANSAMINASE"/>
</dbReference>
<keyword evidence="4 8" id="KW-0032">Aminotransferase</keyword>
<dbReference type="Proteomes" id="UP000751190">
    <property type="component" value="Unassembled WGS sequence"/>
</dbReference>
<feature type="domain" description="Aminotransferase class I/classII large" evidence="9">
    <location>
        <begin position="29"/>
        <end position="394"/>
    </location>
</feature>
<evidence type="ECO:0000256" key="7">
    <source>
        <dbReference type="ARBA" id="ARBA00049185"/>
    </source>
</evidence>
<dbReference type="InterPro" id="IPR004838">
    <property type="entry name" value="NHTrfase_class1_PyrdxlP-BS"/>
</dbReference>
<evidence type="ECO:0000256" key="1">
    <source>
        <dbReference type="ARBA" id="ARBA00001933"/>
    </source>
</evidence>
<evidence type="ECO:0000256" key="6">
    <source>
        <dbReference type="ARBA" id="ARBA00022898"/>
    </source>
</evidence>
<keyword evidence="5 8" id="KW-0808">Transferase</keyword>
<dbReference type="InterPro" id="IPR015421">
    <property type="entry name" value="PyrdxlP-dep_Trfase_major"/>
</dbReference>
<dbReference type="InterPro" id="IPR004839">
    <property type="entry name" value="Aminotransferase_I/II_large"/>
</dbReference>
<reference evidence="10" key="1">
    <citation type="submission" date="2021-05" db="EMBL/GenBank/DDBJ databases">
        <title>The genome of the haptophyte Pavlova lutheri (Diacronema luteri, Pavlovales) - a model for lipid biosynthesis in eukaryotic algae.</title>
        <authorList>
            <person name="Hulatt C.J."/>
            <person name="Posewitz M.C."/>
        </authorList>
    </citation>
    <scope>NUCLEOTIDE SEQUENCE</scope>
    <source>
        <strain evidence="10">NIVA-4/92</strain>
    </source>
</reference>
<dbReference type="OrthoDB" id="6752799at2759"/>
<dbReference type="PANTHER" id="PTHR11879:SF22">
    <property type="entry name" value="ASPARTATE AMINOTRANSFERASE, MITOCHONDRIAL"/>
    <property type="match status" value="1"/>
</dbReference>
<dbReference type="Gene3D" id="3.40.640.10">
    <property type="entry name" value="Type I PLP-dependent aspartate aminotransferase-like (Major domain)"/>
    <property type="match status" value="1"/>
</dbReference>
<name>A0A8J5XVU3_DIALT</name>
<keyword evidence="6" id="KW-0663">Pyridoxal phosphate</keyword>
<evidence type="ECO:0000313" key="10">
    <source>
        <dbReference type="EMBL" id="KAG8469412.1"/>
    </source>
</evidence>
<dbReference type="FunFam" id="3.40.640.10:FF:000066">
    <property type="entry name" value="Aspartate aminotransferase"/>
    <property type="match status" value="1"/>
</dbReference>
<evidence type="ECO:0000256" key="5">
    <source>
        <dbReference type="ARBA" id="ARBA00022679"/>
    </source>
</evidence>
<proteinExistence type="inferred from homology"/>
<comment type="subunit">
    <text evidence="3 8">Homodimer.</text>
</comment>
<accession>A0A8J5XVU3</accession>
<keyword evidence="11" id="KW-1185">Reference proteome</keyword>
<dbReference type="GO" id="GO:0030170">
    <property type="term" value="F:pyridoxal phosphate binding"/>
    <property type="evidence" value="ECO:0007669"/>
    <property type="project" value="InterPro"/>
</dbReference>
<dbReference type="GO" id="GO:0004069">
    <property type="term" value="F:L-aspartate:2-oxoglutarate aminotransferase activity"/>
    <property type="evidence" value="ECO:0007669"/>
    <property type="project" value="UniProtKB-EC"/>
</dbReference>
<dbReference type="PANTHER" id="PTHR11879">
    <property type="entry name" value="ASPARTATE AMINOTRANSFERASE"/>
    <property type="match status" value="1"/>
</dbReference>
<dbReference type="InterPro" id="IPR015422">
    <property type="entry name" value="PyrdxlP-dep_Trfase_small"/>
</dbReference>
<comment type="miscellaneous">
    <text evidence="8">In eukaryotes there are cytoplasmic, mitochondrial and chloroplastic isozymes.</text>
</comment>
<evidence type="ECO:0000256" key="2">
    <source>
        <dbReference type="ARBA" id="ARBA00007441"/>
    </source>
</evidence>
<evidence type="ECO:0000256" key="4">
    <source>
        <dbReference type="ARBA" id="ARBA00022576"/>
    </source>
</evidence>
<evidence type="ECO:0000259" key="9">
    <source>
        <dbReference type="Pfam" id="PF00155"/>
    </source>
</evidence>
<dbReference type="AlphaFoldDB" id="A0A8J5XVU3"/>
<evidence type="ECO:0000256" key="8">
    <source>
        <dbReference type="RuleBase" id="RU000480"/>
    </source>
</evidence>
<protein>
    <recommendedName>
        <fullName evidence="8">Aspartate aminotransferase</fullName>
        <ecNumber evidence="8">2.6.1.1</ecNumber>
    </recommendedName>
</protein>
<dbReference type="GO" id="GO:0005739">
    <property type="term" value="C:mitochondrion"/>
    <property type="evidence" value="ECO:0007669"/>
    <property type="project" value="TreeGrafter"/>
</dbReference>
<dbReference type="OMA" id="GTWTHIT"/>
<dbReference type="Pfam" id="PF00155">
    <property type="entry name" value="Aminotran_1_2"/>
    <property type="match status" value="1"/>
</dbReference>
<dbReference type="InterPro" id="IPR000796">
    <property type="entry name" value="Asp_trans"/>
</dbReference>
<sequence length="399" mass="43335">MSVWAKVPMGPPDPILGLTAAFNEDQNPKKALFGVGAYRDGNNKPHVLQCVRSAEQAIVEAKMNKEYLGIVGFPEFVQLAVKLMLGPDALKAGNVAAVQTLSGTGGCRLAGDFYARFLGKGTPFYLPNPSWANHKNIFTDAGLTVKQYRYWEPRTCGLDLDGMLADIAAMEDGSAILLHACAHNPTGVDPTIEQWGQISDALAKRNVRILFDAAYQGFASGDPERDAAAARLFLARGHQFALVQSFAKNFGLYGERVGALSMVCADADEAKRVDSQLKILIRPLYSNPPVHGARIVAKILSDPALTAQWREECKAMANRIIAMRTALRSALEATGSPKPWNHVTEQIGMFCYSGLTAEQVDALRTKYSIYITKDGRISMAGVTSANVEYLAQGIHEVTK</sequence>
<dbReference type="PROSITE" id="PS00105">
    <property type="entry name" value="AA_TRANSFER_CLASS_1"/>
    <property type="match status" value="1"/>
</dbReference>
<dbReference type="SUPFAM" id="SSF53383">
    <property type="entry name" value="PLP-dependent transferases"/>
    <property type="match status" value="1"/>
</dbReference>
<dbReference type="CDD" id="cd00609">
    <property type="entry name" value="AAT_like"/>
    <property type="match status" value="1"/>
</dbReference>
<dbReference type="Gene3D" id="3.90.1150.10">
    <property type="entry name" value="Aspartate Aminotransferase, domain 1"/>
    <property type="match status" value="1"/>
</dbReference>
<dbReference type="FunFam" id="3.90.1150.10:FF:000001">
    <property type="entry name" value="Aspartate aminotransferase"/>
    <property type="match status" value="1"/>
</dbReference>
<dbReference type="InterPro" id="IPR015424">
    <property type="entry name" value="PyrdxlP-dep_Trfase"/>
</dbReference>
<comment type="catalytic activity">
    <reaction evidence="7 8">
        <text>L-aspartate + 2-oxoglutarate = oxaloacetate + L-glutamate</text>
        <dbReference type="Rhea" id="RHEA:21824"/>
        <dbReference type="ChEBI" id="CHEBI:16452"/>
        <dbReference type="ChEBI" id="CHEBI:16810"/>
        <dbReference type="ChEBI" id="CHEBI:29985"/>
        <dbReference type="ChEBI" id="CHEBI:29991"/>
        <dbReference type="EC" id="2.6.1.1"/>
    </reaction>
</comment>
<comment type="cofactor">
    <cofactor evidence="1">
        <name>pyridoxal 5'-phosphate</name>
        <dbReference type="ChEBI" id="CHEBI:597326"/>
    </cofactor>
</comment>